<dbReference type="Proteomes" id="UP000779809">
    <property type="component" value="Unassembled WGS sequence"/>
</dbReference>
<reference evidence="3" key="1">
    <citation type="submission" date="2020-07" db="EMBL/GenBank/DDBJ databases">
        <title>Huge and variable diversity of episymbiotic CPR bacteria and DPANN archaea in groundwater ecosystems.</title>
        <authorList>
            <person name="He C.Y."/>
            <person name="Keren R."/>
            <person name="Whittaker M."/>
            <person name="Farag I.F."/>
            <person name="Doudna J."/>
            <person name="Cate J.H.D."/>
            <person name="Banfield J.F."/>
        </authorList>
    </citation>
    <scope>NUCLEOTIDE SEQUENCE</scope>
    <source>
        <strain evidence="3">NC_groundwater_580_Pr5_B-0.1um_64_19</strain>
    </source>
</reference>
<keyword evidence="1" id="KW-0472">Membrane</keyword>
<evidence type="ECO:0000313" key="4">
    <source>
        <dbReference type="Proteomes" id="UP000779809"/>
    </source>
</evidence>
<feature type="transmembrane region" description="Helical" evidence="1">
    <location>
        <begin position="92"/>
        <end position="108"/>
    </location>
</feature>
<dbReference type="EMBL" id="JACPNR010000009">
    <property type="protein sequence ID" value="MBI2678621.1"/>
    <property type="molecule type" value="Genomic_DNA"/>
</dbReference>
<comment type="caution">
    <text evidence="3">The sequence shown here is derived from an EMBL/GenBank/DDBJ whole genome shotgun (WGS) entry which is preliminary data.</text>
</comment>
<keyword evidence="1" id="KW-1133">Transmembrane helix</keyword>
<proteinExistence type="predicted"/>
<feature type="transmembrane region" description="Helical" evidence="1">
    <location>
        <begin position="46"/>
        <end position="72"/>
    </location>
</feature>
<evidence type="ECO:0000256" key="1">
    <source>
        <dbReference type="SAM" id="Phobius"/>
    </source>
</evidence>
<dbReference type="AlphaFoldDB" id="A0A932A8E8"/>
<accession>A0A932A8E8</accession>
<keyword evidence="1" id="KW-0812">Transmembrane</keyword>
<dbReference type="Pfam" id="PF01882">
    <property type="entry name" value="DUF58"/>
    <property type="match status" value="1"/>
</dbReference>
<dbReference type="PANTHER" id="PTHR34351:SF1">
    <property type="entry name" value="SLR1927 PROTEIN"/>
    <property type="match status" value="1"/>
</dbReference>
<dbReference type="InterPro" id="IPR002881">
    <property type="entry name" value="DUF58"/>
</dbReference>
<name>A0A932A8E8_9BACT</name>
<feature type="transmembrane region" description="Helical" evidence="1">
    <location>
        <begin position="20"/>
        <end position="40"/>
    </location>
</feature>
<dbReference type="PANTHER" id="PTHR34351">
    <property type="entry name" value="SLR1927 PROTEIN-RELATED"/>
    <property type="match status" value="1"/>
</dbReference>
<feature type="domain" description="DUF58" evidence="2">
    <location>
        <begin position="321"/>
        <end position="390"/>
    </location>
</feature>
<evidence type="ECO:0000313" key="3">
    <source>
        <dbReference type="EMBL" id="MBI2678621.1"/>
    </source>
</evidence>
<sequence length="474" mass="53530">MWSLLKTQLARIDRAAWVRFFVALAGLSFAFMAAVFSTIFREQGHLWVSALLASSALLMAGFVGLTVVPYLFRRVVVSRVRDAFDYDVTREGVFYLGIILVIAVAALNTGNNLLFIVVSAMLAAVLVSGVASASVLRGLDLDLALPLHVFAQRKVMARFTLHNLRRFFPSFSIVLTGKRAKRGERRLRWRKSVFAFPPKRPPERQWMRVPDVSLYAESLRPEEPQIFDDAVYFPYIPGGGSLAADVELMFPKRGEYQQDELGVRTRFPFSFLEKTRRIAMREKIVVYPRVDQTDELFEVLPMIRGEFEAFVRGRGNDLYRIREYLPEDSARHVDWKATAKSMSLKVREFTREDERKLRIIFDNPAAGSVPAEAYESAVELAASLSWHFAGQETELTFVAPGYSGAPDVYEFLHYLALVQPAQPGGRSAQLDALPMTDDYNVILTARPRGSIPTQLWATSYFVFIEDAGVRTGAD</sequence>
<protein>
    <submittedName>
        <fullName evidence="3">DUF58 domain-containing protein</fullName>
    </submittedName>
</protein>
<organism evidence="3 4">
    <name type="scientific">Candidatus Korobacter versatilis</name>
    <dbReference type="NCBI Taxonomy" id="658062"/>
    <lineage>
        <taxon>Bacteria</taxon>
        <taxon>Pseudomonadati</taxon>
        <taxon>Acidobacteriota</taxon>
        <taxon>Terriglobia</taxon>
        <taxon>Terriglobales</taxon>
        <taxon>Candidatus Korobacteraceae</taxon>
        <taxon>Candidatus Korobacter</taxon>
    </lineage>
</organism>
<gene>
    <name evidence="3" type="ORF">HYX28_07545</name>
</gene>
<feature type="transmembrane region" description="Helical" evidence="1">
    <location>
        <begin position="114"/>
        <end position="136"/>
    </location>
</feature>
<evidence type="ECO:0000259" key="2">
    <source>
        <dbReference type="Pfam" id="PF01882"/>
    </source>
</evidence>